<sequence length="1296" mass="148684">MIFQQDFNTPHIFSPIQIATPQPFSPKATTILSREERLRLRKQERRRRKLQEIKSGVKRFIAMLFSHIGLSGLVIAYTIVGGLLFGGIERGKEKEVKTLAYEYRIGASNEFLQLVFGEIHSYLAKQAQKCNDTIALLEFVIDFLEKEKPKKKTYAVENIKDTLDNSDINHGNNTEFLNTTDSVNRSAFKNFENINFNASMATNYSTNLSKLNTSKNSVGLYYKNVTNIVSELESDNIRGEYSLKAQFILLLRSRVQIALMEFTKHVVDFIETDGWNGNDSMEDLKWSFAGSVLYAITVITTIGYGHATPKTNLGKFMTIIYALIGIPLMFLYLSNIGDYLADIFRVIYSRTCRTSCERFCSASLFNNNHNMNNKQIEQMNQLTNNNNNNNELVDNDPTVNPVHSHDRRRKRILLPPFHTKMSDYDTSMNITNNNNKVNCTNEKTKSEPVNLNEIDNKTNITTKEVTKSPKSGLNNKKIELFHHLKNKQFFIKFLKYSQKSRDYIRKSCVVPFFRSDHSNALTQKAKNNLRDLFHPPFSWLQKMIRTLIYKNQFKSTSVFVDDNPDNQYTNYPNIFFQNYHQGTEFDLMHNIPTSSINSNTMKNVASQNNTLNNQIDSLSCRTTALVESNNFNDISSSNTYHESKQLYEQLTKQMYTSNQTMKYKHYGTLPTYNSTLSNTFHSNGYIFTSPKSMPTIETLPIFNQSKLYNLQNDSTKYFTYDGQHRKFYLMARYLRSAQRQRRHKRRVQKHLQEQERSEKKKLENEKLYGTLFSHQSHQTFDDKRKNIHKVKSLTSISDDKASTSSTVLSGPGMEDYNNGRIRLLCWKDIDIDLEVRSIDENYDDICSLKNIENAKDCNTTTTTDGTTVIVNMNVSEPISHMNKKCSTKSSMSKIKCNQNRCKTHNSKSHINLEHSAQNDLSLVQTMTEPKNATPKYCAMLNKNAILSSHPQSPLKVECSSSKPFHKLLTHSISTSDTEKLYDFETLPNSIRPNPAAIHMSCHQIPMNKLTVSKSGLSSLPIHNSLQQRQTSQIPNTIANRTKIPPKLNQNLSYFPTATSPNLLSNSFHYSQPNQCSTMSFLPEYHSLQPDSFQRLLQSTVIPNPFATCEDLSRDIKPEQLGRSRLSLASSRGDLDSEIVVQLSYYSQRGSRKSEDLSFFSYRDGFSAEEDVSKVTVPISLSLVIMTTYILIGAIVFSIWQDPDYLKWSYFCFITLSTIGFGDIVPGTKIDSTNPKEKMIIICLYVAIGLSVFAMCFKLMQEEVVDKMKWFALRVGILKRKETTDTTDRSLYPMSRL</sequence>
<keyword evidence="2" id="KW-0813">Transport</keyword>
<keyword evidence="11" id="KW-1185">Reference proteome</keyword>
<feature type="transmembrane region" description="Helical" evidence="9">
    <location>
        <begin position="319"/>
        <end position="341"/>
    </location>
</feature>
<evidence type="ECO:0000256" key="4">
    <source>
        <dbReference type="ARBA" id="ARBA00022989"/>
    </source>
</evidence>
<evidence type="ECO:0000256" key="1">
    <source>
        <dbReference type="ARBA" id="ARBA00004141"/>
    </source>
</evidence>
<feature type="transmembrane region" description="Helical" evidence="9">
    <location>
        <begin position="60"/>
        <end position="85"/>
    </location>
</feature>
<evidence type="ECO:0000256" key="6">
    <source>
        <dbReference type="ARBA" id="ARBA00023136"/>
    </source>
</evidence>
<feature type="domain" description="Potassium channel" evidence="10">
    <location>
        <begin position="1184"/>
        <end position="1262"/>
    </location>
</feature>
<evidence type="ECO:0000256" key="8">
    <source>
        <dbReference type="SAM" id="MobiDB-lite"/>
    </source>
</evidence>
<dbReference type="PANTHER" id="PTHR11003:SF334">
    <property type="entry name" value="FI03418P"/>
    <property type="match status" value="1"/>
</dbReference>
<evidence type="ECO:0000256" key="2">
    <source>
        <dbReference type="ARBA" id="ARBA00022448"/>
    </source>
</evidence>
<evidence type="ECO:0000256" key="9">
    <source>
        <dbReference type="SAM" id="Phobius"/>
    </source>
</evidence>
<dbReference type="GO" id="GO:0015271">
    <property type="term" value="F:outward rectifier potassium channel activity"/>
    <property type="evidence" value="ECO:0007669"/>
    <property type="project" value="TreeGrafter"/>
</dbReference>
<name>A0AA85FK22_9TREM</name>
<protein>
    <submittedName>
        <fullName evidence="12">Ion_trans_2 domain-containing protein</fullName>
    </submittedName>
</protein>
<feature type="domain" description="Potassium channel" evidence="10">
    <location>
        <begin position="280"/>
        <end position="340"/>
    </location>
</feature>
<evidence type="ECO:0000256" key="5">
    <source>
        <dbReference type="ARBA" id="ARBA00023065"/>
    </source>
</evidence>
<keyword evidence="5" id="KW-0406">Ion transport</keyword>
<dbReference type="Proteomes" id="UP000050792">
    <property type="component" value="Unassembled WGS sequence"/>
</dbReference>
<dbReference type="GO" id="GO:0005886">
    <property type="term" value="C:plasma membrane"/>
    <property type="evidence" value="ECO:0007669"/>
    <property type="project" value="TreeGrafter"/>
</dbReference>
<dbReference type="SUPFAM" id="SSF81324">
    <property type="entry name" value="Voltage-gated potassium channels"/>
    <property type="match status" value="2"/>
</dbReference>
<feature type="transmembrane region" description="Helical" evidence="9">
    <location>
        <begin position="1205"/>
        <end position="1226"/>
    </location>
</feature>
<dbReference type="Pfam" id="PF07885">
    <property type="entry name" value="Ion_trans_2"/>
    <property type="match status" value="2"/>
</dbReference>
<feature type="region of interest" description="Disordered" evidence="8">
    <location>
        <begin position="739"/>
        <end position="760"/>
    </location>
</feature>
<dbReference type="InterPro" id="IPR003280">
    <property type="entry name" value="2pore_dom_K_chnl"/>
</dbReference>
<feature type="compositionally biased region" description="Basic and acidic residues" evidence="8">
    <location>
        <begin position="750"/>
        <end position="760"/>
    </location>
</feature>
<dbReference type="Gene3D" id="1.10.287.70">
    <property type="match status" value="2"/>
</dbReference>
<dbReference type="GO" id="GO:0022841">
    <property type="term" value="F:potassium ion leak channel activity"/>
    <property type="evidence" value="ECO:0007669"/>
    <property type="project" value="TreeGrafter"/>
</dbReference>
<keyword evidence="4 9" id="KW-1133">Transmembrane helix</keyword>
<feature type="transmembrane region" description="Helical" evidence="9">
    <location>
        <begin position="1238"/>
        <end position="1259"/>
    </location>
</feature>
<keyword evidence="6 9" id="KW-0472">Membrane</keyword>
<dbReference type="PANTHER" id="PTHR11003">
    <property type="entry name" value="POTASSIUM CHANNEL, SUBFAMILY K"/>
    <property type="match status" value="1"/>
</dbReference>
<reference evidence="12" key="2">
    <citation type="submission" date="2023-11" db="UniProtKB">
        <authorList>
            <consortium name="WormBaseParasite"/>
        </authorList>
    </citation>
    <scope>IDENTIFICATION</scope>
</reference>
<feature type="transmembrane region" description="Helical" evidence="9">
    <location>
        <begin position="1178"/>
        <end position="1199"/>
    </location>
</feature>
<evidence type="ECO:0000256" key="3">
    <source>
        <dbReference type="ARBA" id="ARBA00022692"/>
    </source>
</evidence>
<accession>A0AA85FK22</accession>
<dbReference type="WBParaSite" id="SRDH1_53220.1">
    <property type="protein sequence ID" value="SRDH1_53220.1"/>
    <property type="gene ID" value="SRDH1_53220"/>
</dbReference>
<feature type="compositionally biased region" description="Basic residues" evidence="8">
    <location>
        <begin position="739"/>
        <end position="749"/>
    </location>
</feature>
<evidence type="ECO:0000256" key="7">
    <source>
        <dbReference type="ARBA" id="ARBA00023303"/>
    </source>
</evidence>
<evidence type="ECO:0000259" key="10">
    <source>
        <dbReference type="Pfam" id="PF07885"/>
    </source>
</evidence>
<comment type="subcellular location">
    <subcellularLocation>
        <location evidence="1">Membrane</location>
        <topology evidence="1">Multi-pass membrane protein</topology>
    </subcellularLocation>
</comment>
<reference evidence="11" key="1">
    <citation type="submission" date="2022-06" db="EMBL/GenBank/DDBJ databases">
        <authorList>
            <person name="Berger JAMES D."/>
            <person name="Berger JAMES D."/>
        </authorList>
    </citation>
    <scope>NUCLEOTIDE SEQUENCE [LARGE SCALE GENOMIC DNA]</scope>
</reference>
<dbReference type="GO" id="GO:0030322">
    <property type="term" value="P:stabilization of membrane potential"/>
    <property type="evidence" value="ECO:0007669"/>
    <property type="project" value="TreeGrafter"/>
</dbReference>
<organism evidence="11 12">
    <name type="scientific">Schistosoma rodhaini</name>
    <dbReference type="NCBI Taxonomy" id="6188"/>
    <lineage>
        <taxon>Eukaryota</taxon>
        <taxon>Metazoa</taxon>
        <taxon>Spiralia</taxon>
        <taxon>Lophotrochozoa</taxon>
        <taxon>Platyhelminthes</taxon>
        <taxon>Trematoda</taxon>
        <taxon>Digenea</taxon>
        <taxon>Strigeidida</taxon>
        <taxon>Schistosomatoidea</taxon>
        <taxon>Schistosomatidae</taxon>
        <taxon>Schistosoma</taxon>
    </lineage>
</organism>
<feature type="transmembrane region" description="Helical" evidence="9">
    <location>
        <begin position="286"/>
        <end position="307"/>
    </location>
</feature>
<dbReference type="InterPro" id="IPR013099">
    <property type="entry name" value="K_chnl_dom"/>
</dbReference>
<proteinExistence type="predicted"/>
<evidence type="ECO:0000313" key="12">
    <source>
        <dbReference type="WBParaSite" id="SRDH1_53220.1"/>
    </source>
</evidence>
<keyword evidence="3 9" id="KW-0812">Transmembrane</keyword>
<evidence type="ECO:0000313" key="11">
    <source>
        <dbReference type="Proteomes" id="UP000050792"/>
    </source>
</evidence>
<keyword evidence="7" id="KW-0407">Ion channel</keyword>